<evidence type="ECO:0000313" key="3">
    <source>
        <dbReference type="Proteomes" id="UP000297776"/>
    </source>
</evidence>
<proteinExistence type="predicted"/>
<dbReference type="OrthoDB" id="384378at2"/>
<organism evidence="2 3">
    <name type="scientific">Jeotgalibacillus salarius</name>
    <dbReference type="NCBI Taxonomy" id="546023"/>
    <lineage>
        <taxon>Bacteria</taxon>
        <taxon>Bacillati</taxon>
        <taxon>Bacillota</taxon>
        <taxon>Bacilli</taxon>
        <taxon>Bacillales</taxon>
        <taxon>Caryophanaceae</taxon>
        <taxon>Jeotgalibacillus</taxon>
    </lineage>
</organism>
<accession>A0A4Y8LFJ7</accession>
<dbReference type="Proteomes" id="UP000297776">
    <property type="component" value="Unassembled WGS sequence"/>
</dbReference>
<evidence type="ECO:0000259" key="1">
    <source>
        <dbReference type="PROSITE" id="PS51707"/>
    </source>
</evidence>
<gene>
    <name evidence="2" type="ORF">E2626_15080</name>
</gene>
<dbReference type="EMBL" id="SORX01000011">
    <property type="protein sequence ID" value="TFD99296.1"/>
    <property type="molecule type" value="Genomic_DNA"/>
</dbReference>
<dbReference type="SUPFAM" id="SSF55154">
    <property type="entry name" value="CYTH-like phosphatases"/>
    <property type="match status" value="1"/>
</dbReference>
<reference evidence="2 3" key="1">
    <citation type="submission" date="2019-03" db="EMBL/GenBank/DDBJ databases">
        <authorList>
            <person name="Yang Y."/>
        </authorList>
    </citation>
    <scope>NUCLEOTIDE SEQUENCE [LARGE SCALE GENOMIC DNA]</scope>
    <source>
        <strain evidence="2 3">ASL-1</strain>
    </source>
</reference>
<feature type="domain" description="CYTH" evidence="1">
    <location>
        <begin position="4"/>
        <end position="190"/>
    </location>
</feature>
<dbReference type="PROSITE" id="PS51707">
    <property type="entry name" value="CYTH"/>
    <property type="match status" value="1"/>
</dbReference>
<name>A0A4Y8LFJ7_9BACL</name>
<dbReference type="AlphaFoldDB" id="A0A4Y8LFJ7"/>
<dbReference type="InterPro" id="IPR033469">
    <property type="entry name" value="CYTH-like_dom_sf"/>
</dbReference>
<dbReference type="Gene3D" id="2.40.320.10">
    <property type="entry name" value="Hypothetical Protein Pfu-838710-001"/>
    <property type="match status" value="1"/>
</dbReference>
<dbReference type="InterPro" id="IPR023577">
    <property type="entry name" value="CYTH_domain"/>
</dbReference>
<dbReference type="SMART" id="SM01118">
    <property type="entry name" value="CYTH"/>
    <property type="match status" value="1"/>
</dbReference>
<dbReference type="PIRSF" id="PIRSF012526">
    <property type="entry name" value="CYTH_UCP012526"/>
    <property type="match status" value="1"/>
</dbReference>
<protein>
    <submittedName>
        <fullName evidence="2">CYTH domain-containing protein</fullName>
    </submittedName>
</protein>
<dbReference type="InterPro" id="IPR009195">
    <property type="entry name" value="Uncharacterised_YjbK"/>
</dbReference>
<dbReference type="CDD" id="cd07762">
    <property type="entry name" value="CYTH-like_Pase_1"/>
    <property type="match status" value="1"/>
</dbReference>
<keyword evidence="3" id="KW-1185">Reference proteome</keyword>
<dbReference type="RefSeq" id="WP_134382646.1">
    <property type="nucleotide sequence ID" value="NZ_SORX01000011.1"/>
</dbReference>
<evidence type="ECO:0000313" key="2">
    <source>
        <dbReference type="EMBL" id="TFD99296.1"/>
    </source>
</evidence>
<sequence length="197" mass="22926">MSQELEIEFKNLLTEYEYQQLYSDFKMHEPMNQINHYFDTPLFHLKEARSALRVREKNGTLMLTLKQPVDEGILETHQKISKLDLDDMLSGGGLIGGEVSDMLKLMNIPQQEMIHFGSLQTRRSETAYKNGLLVLDHSTYLGNEDYELEYEVSSYEAGKEIFLSLLTSYKIPVRETDNKIKRFYKARLMQNREGGNS</sequence>
<comment type="caution">
    <text evidence="2">The sequence shown here is derived from an EMBL/GenBank/DDBJ whole genome shotgun (WGS) entry which is preliminary data.</text>
</comment>
<dbReference type="Pfam" id="PF01928">
    <property type="entry name" value="CYTH"/>
    <property type="match status" value="1"/>
</dbReference>